<feature type="region of interest" description="Disordered" evidence="6">
    <location>
        <begin position="167"/>
        <end position="202"/>
    </location>
</feature>
<evidence type="ECO:0000256" key="1">
    <source>
        <dbReference type="ARBA" id="ARBA00022723"/>
    </source>
</evidence>
<dbReference type="VEuPathDB" id="FungiDB:PV09_01884"/>
<keyword evidence="2 4" id="KW-0863">Zinc-finger</keyword>
<dbReference type="GO" id="GO:0008270">
    <property type="term" value="F:zinc ion binding"/>
    <property type="evidence" value="ECO:0007669"/>
    <property type="project" value="UniProtKB-KW"/>
</dbReference>
<dbReference type="STRING" id="253628.A0A0D2ANB0"/>
<dbReference type="PROSITE" id="PS51999">
    <property type="entry name" value="ZF_GRF"/>
    <property type="match status" value="1"/>
</dbReference>
<dbReference type="EMBL" id="KN847532">
    <property type="protein sequence ID" value="KIW07985.1"/>
    <property type="molecule type" value="Genomic_DNA"/>
</dbReference>
<sequence>MNSGKVRSSGKRKPFRGRRMRGLFTNGVWYCDCNPRLPAEHFKVKKEGKNQGRWFYTCQKPEEQRCAFFLWDEDAKIREESAVLNNSRTEPRAPLTVGASGRDREQHHSENAKAPEESGSQRESVIKLRADSPSSSHHEESGDEHTKDSDSSLVSEAGLRSLEENAIRSLQQPQLPLEPKTPAKRSHIEMHGLPTPDTIGRQHHSLGYPVSSPSKRRATDVELLNLVSPTTTPTPVRFRDAVGGSGDDTLFAEIEQVLSSHRVKLNADTSKAVKAICHKHTLRMQGVIKGREISRLALNAKDAKILELQRRIDTLEAEHETERAIVRHLLWENEVNDE</sequence>
<keyword evidence="9" id="KW-1185">Reference proteome</keyword>
<accession>A0A0D2ANB0</accession>
<evidence type="ECO:0000256" key="4">
    <source>
        <dbReference type="PROSITE-ProRule" id="PRU01343"/>
    </source>
</evidence>
<dbReference type="InterPro" id="IPR010666">
    <property type="entry name" value="Znf_GRF"/>
</dbReference>
<keyword evidence="5" id="KW-0175">Coiled coil</keyword>
<dbReference type="Pfam" id="PF06839">
    <property type="entry name" value="Zn_ribbon_GRF"/>
    <property type="match status" value="1"/>
</dbReference>
<dbReference type="InParanoid" id="A0A0D2ANB0"/>
<feature type="compositionally biased region" description="Basic and acidic residues" evidence="6">
    <location>
        <begin position="101"/>
        <end position="150"/>
    </location>
</feature>
<evidence type="ECO:0000256" key="6">
    <source>
        <dbReference type="SAM" id="MobiDB-lite"/>
    </source>
</evidence>
<dbReference type="HOGENOM" id="CLU_037645_1_0_1"/>
<dbReference type="RefSeq" id="XP_016217854.1">
    <property type="nucleotide sequence ID" value="XM_016354842.1"/>
</dbReference>
<proteinExistence type="predicted"/>
<reference evidence="8 9" key="1">
    <citation type="submission" date="2015-01" db="EMBL/GenBank/DDBJ databases">
        <title>The Genome Sequence of Ochroconis gallopava CBS43764.</title>
        <authorList>
            <consortium name="The Broad Institute Genomics Platform"/>
            <person name="Cuomo C."/>
            <person name="de Hoog S."/>
            <person name="Gorbushina A."/>
            <person name="Stielow B."/>
            <person name="Teixiera M."/>
            <person name="Abouelleil A."/>
            <person name="Chapman S.B."/>
            <person name="Priest M."/>
            <person name="Young S.K."/>
            <person name="Wortman J."/>
            <person name="Nusbaum C."/>
            <person name="Birren B."/>
        </authorList>
    </citation>
    <scope>NUCLEOTIDE SEQUENCE [LARGE SCALE GENOMIC DNA]</scope>
    <source>
        <strain evidence="8 9">CBS 43764</strain>
    </source>
</reference>
<evidence type="ECO:0000259" key="7">
    <source>
        <dbReference type="PROSITE" id="PS51999"/>
    </source>
</evidence>
<evidence type="ECO:0000313" key="9">
    <source>
        <dbReference type="Proteomes" id="UP000053259"/>
    </source>
</evidence>
<name>A0A0D2ANB0_9PEZI</name>
<evidence type="ECO:0000313" key="8">
    <source>
        <dbReference type="EMBL" id="KIW07985.1"/>
    </source>
</evidence>
<feature type="coiled-coil region" evidence="5">
    <location>
        <begin position="298"/>
        <end position="325"/>
    </location>
</feature>
<protein>
    <recommendedName>
        <fullName evidence="7">GRF-type domain-containing protein</fullName>
    </recommendedName>
</protein>
<gene>
    <name evidence="8" type="ORF">PV09_01884</name>
</gene>
<evidence type="ECO:0000256" key="5">
    <source>
        <dbReference type="SAM" id="Coils"/>
    </source>
</evidence>
<organism evidence="8 9">
    <name type="scientific">Verruconis gallopava</name>
    <dbReference type="NCBI Taxonomy" id="253628"/>
    <lineage>
        <taxon>Eukaryota</taxon>
        <taxon>Fungi</taxon>
        <taxon>Dikarya</taxon>
        <taxon>Ascomycota</taxon>
        <taxon>Pezizomycotina</taxon>
        <taxon>Dothideomycetes</taxon>
        <taxon>Pleosporomycetidae</taxon>
        <taxon>Venturiales</taxon>
        <taxon>Sympoventuriaceae</taxon>
        <taxon>Verruconis</taxon>
    </lineage>
</organism>
<keyword evidence="3" id="KW-0862">Zinc</keyword>
<dbReference type="OrthoDB" id="430051at2759"/>
<dbReference type="AlphaFoldDB" id="A0A0D2ANB0"/>
<keyword evidence="1" id="KW-0479">Metal-binding</keyword>
<evidence type="ECO:0000256" key="2">
    <source>
        <dbReference type="ARBA" id="ARBA00022771"/>
    </source>
</evidence>
<evidence type="ECO:0000256" key="3">
    <source>
        <dbReference type="ARBA" id="ARBA00022833"/>
    </source>
</evidence>
<dbReference type="Proteomes" id="UP000053259">
    <property type="component" value="Unassembled WGS sequence"/>
</dbReference>
<dbReference type="GeneID" id="27309857"/>
<feature type="domain" description="GRF-type" evidence="7">
    <location>
        <begin position="31"/>
        <end position="75"/>
    </location>
</feature>
<feature type="region of interest" description="Disordered" evidence="6">
    <location>
        <begin position="82"/>
        <end position="154"/>
    </location>
</feature>